<dbReference type="GO" id="GO:0005737">
    <property type="term" value="C:cytoplasm"/>
    <property type="evidence" value="ECO:0007669"/>
    <property type="project" value="TreeGrafter"/>
</dbReference>
<dbReference type="InterPro" id="IPR036206">
    <property type="entry name" value="ThiamineP_synth_sf"/>
</dbReference>
<dbReference type="GO" id="GO:0009229">
    <property type="term" value="P:thiamine diphosphate biosynthetic process"/>
    <property type="evidence" value="ECO:0007669"/>
    <property type="project" value="UniProtKB-UniRule"/>
</dbReference>
<dbReference type="Gene3D" id="3.20.20.70">
    <property type="entry name" value="Aldolase class I"/>
    <property type="match status" value="1"/>
</dbReference>
<dbReference type="GO" id="GO:0000287">
    <property type="term" value="F:magnesium ion binding"/>
    <property type="evidence" value="ECO:0007669"/>
    <property type="project" value="UniProtKB-UniRule"/>
</dbReference>
<organism evidence="14 15">
    <name type="scientific">Corynebacterium glucuronolyticum</name>
    <dbReference type="NCBI Taxonomy" id="39791"/>
    <lineage>
        <taxon>Bacteria</taxon>
        <taxon>Bacillati</taxon>
        <taxon>Actinomycetota</taxon>
        <taxon>Actinomycetes</taxon>
        <taxon>Mycobacteriales</taxon>
        <taxon>Corynebacteriaceae</taxon>
        <taxon>Corynebacterium</taxon>
    </lineage>
</organism>
<evidence type="ECO:0000256" key="2">
    <source>
        <dbReference type="ARBA" id="ARBA00005165"/>
    </source>
</evidence>
<accession>A0A7T4EFX9</accession>
<feature type="binding site" evidence="10">
    <location>
        <begin position="38"/>
        <end position="42"/>
    </location>
    <ligand>
        <name>4-amino-2-methyl-5-(diphosphooxymethyl)pyrimidine</name>
        <dbReference type="ChEBI" id="CHEBI:57841"/>
    </ligand>
</feature>
<feature type="binding site" evidence="10">
    <location>
        <position position="89"/>
    </location>
    <ligand>
        <name>Mg(2+)</name>
        <dbReference type="ChEBI" id="CHEBI:18420"/>
    </ligand>
</feature>
<evidence type="ECO:0000256" key="3">
    <source>
        <dbReference type="ARBA" id="ARBA00022679"/>
    </source>
</evidence>
<evidence type="ECO:0000256" key="12">
    <source>
        <dbReference type="RuleBase" id="RU004253"/>
    </source>
</evidence>
<keyword evidence="6 10" id="KW-0784">Thiamine biosynthesis</keyword>
<evidence type="ECO:0000313" key="14">
    <source>
        <dbReference type="EMBL" id="QQB46655.1"/>
    </source>
</evidence>
<reference evidence="14 15" key="1">
    <citation type="submission" date="2020-12" db="EMBL/GenBank/DDBJ databases">
        <title>FDA dAtabase for Regulatory Grade micrObial Sequences (FDA-ARGOS): Supporting development and validation of Infectious Disease Dx tests.</title>
        <authorList>
            <person name="Sproer C."/>
            <person name="Gronow S."/>
            <person name="Severitt S."/>
            <person name="Schroder I."/>
            <person name="Tallon L."/>
            <person name="Sadzewicz L."/>
            <person name="Zhao X."/>
            <person name="Boylan J."/>
            <person name="Ott S."/>
            <person name="Bowen H."/>
            <person name="Vavikolanu K."/>
            <person name="Mehta A."/>
            <person name="Aluvathingal J."/>
            <person name="Nadendla S."/>
            <person name="Lowell S."/>
            <person name="Myers T."/>
            <person name="Yan Y."/>
            <person name="Sichtig H."/>
        </authorList>
    </citation>
    <scope>NUCLEOTIDE SEQUENCE [LARGE SCALE GENOMIC DNA]</scope>
    <source>
        <strain evidence="14 15">FDAARGOS_1053</strain>
    </source>
</reference>
<dbReference type="SUPFAM" id="SSF51391">
    <property type="entry name" value="Thiamin phosphate synthase"/>
    <property type="match status" value="1"/>
</dbReference>
<dbReference type="GO" id="GO:0009228">
    <property type="term" value="P:thiamine biosynthetic process"/>
    <property type="evidence" value="ECO:0007669"/>
    <property type="project" value="UniProtKB-KW"/>
</dbReference>
<dbReference type="PANTHER" id="PTHR20857">
    <property type="entry name" value="THIAMINE-PHOSPHATE PYROPHOSPHORYLASE"/>
    <property type="match status" value="1"/>
</dbReference>
<evidence type="ECO:0000256" key="4">
    <source>
        <dbReference type="ARBA" id="ARBA00022723"/>
    </source>
</evidence>
<comment type="pathway">
    <text evidence="2 10 12">Cofactor biosynthesis; thiamine diphosphate biosynthesis; thiamine phosphate from 4-amino-2-methyl-5-diphosphomethylpyrimidine and 4-methyl-5-(2-phosphoethyl)-thiazole: step 1/1.</text>
</comment>
<dbReference type="Proteomes" id="UP000596145">
    <property type="component" value="Chromosome"/>
</dbReference>
<evidence type="ECO:0000256" key="1">
    <source>
        <dbReference type="ARBA" id="ARBA00003814"/>
    </source>
</evidence>
<protein>
    <recommendedName>
        <fullName evidence="10">Thiamine-phosphate synthase</fullName>
        <shortName evidence="10">TP synthase</shortName>
        <shortName evidence="10">TPS</shortName>
        <ecNumber evidence="10">2.5.1.3</ecNumber>
    </recommendedName>
    <alternativeName>
        <fullName evidence="10">Thiamine-phosphate pyrophosphorylase</fullName>
        <shortName evidence="10">TMP pyrophosphorylase</shortName>
        <shortName evidence="10">TMP-PPase</shortName>
    </alternativeName>
</protein>
<evidence type="ECO:0000313" key="15">
    <source>
        <dbReference type="Proteomes" id="UP000596145"/>
    </source>
</evidence>
<feature type="binding site" evidence="10">
    <location>
        <begin position="192"/>
        <end position="193"/>
    </location>
    <ligand>
        <name>2-[(2R,5Z)-2-carboxy-4-methylthiazol-5(2H)-ylidene]ethyl phosphate</name>
        <dbReference type="ChEBI" id="CHEBI:62899"/>
    </ligand>
</feature>
<feature type="binding site" evidence="10">
    <location>
        <position position="71"/>
    </location>
    <ligand>
        <name>Mg(2+)</name>
        <dbReference type="ChEBI" id="CHEBI:18420"/>
    </ligand>
</feature>
<evidence type="ECO:0000259" key="13">
    <source>
        <dbReference type="Pfam" id="PF02581"/>
    </source>
</evidence>
<evidence type="ECO:0000256" key="8">
    <source>
        <dbReference type="ARBA" id="ARBA00047851"/>
    </source>
</evidence>
<comment type="catalytic activity">
    <reaction evidence="8 10 11">
        <text>2-(2-carboxy-4-methylthiazol-5-yl)ethyl phosphate + 4-amino-2-methyl-5-(diphosphooxymethyl)pyrimidine + 2 H(+) = thiamine phosphate + CO2 + diphosphate</text>
        <dbReference type="Rhea" id="RHEA:47848"/>
        <dbReference type="ChEBI" id="CHEBI:15378"/>
        <dbReference type="ChEBI" id="CHEBI:16526"/>
        <dbReference type="ChEBI" id="CHEBI:33019"/>
        <dbReference type="ChEBI" id="CHEBI:37575"/>
        <dbReference type="ChEBI" id="CHEBI:57841"/>
        <dbReference type="ChEBI" id="CHEBI:62890"/>
        <dbReference type="EC" id="2.5.1.3"/>
    </reaction>
</comment>
<dbReference type="EMBL" id="CP066007">
    <property type="protein sequence ID" value="QQB46655.1"/>
    <property type="molecule type" value="Genomic_DNA"/>
</dbReference>
<keyword evidence="3 10" id="KW-0808">Transferase</keyword>
<keyword evidence="5 10" id="KW-0460">Magnesium</keyword>
<name>A0A7T4EFX9_9CORY</name>
<dbReference type="InterPro" id="IPR022998">
    <property type="entry name" value="ThiamineP_synth_TenI"/>
</dbReference>
<dbReference type="AlphaFoldDB" id="A0A7T4EFX9"/>
<dbReference type="PANTHER" id="PTHR20857:SF23">
    <property type="entry name" value="THIAMINE BIOSYNTHETIC BIFUNCTIONAL ENZYME"/>
    <property type="match status" value="1"/>
</dbReference>
<sequence length="217" mass="22761">MATNWSLYLVTDPQQGGGPENVAPIVDKAIKGGVSVVQLRDKDATEAEFLARAIKLKELMEPTGVPLFVDDRLDVACELGLNLHIGQNDVDYLEARKKLPGNLMLGLSVGNHRELDEVERMDPALRPDVIGVGPVADTTTKKDAPAGIGVQAFAEIATRAKGLGVPAVAIGGVNLTNASELGGTDGAGICVVSAIMKAADPEEAARELRAAFENGRK</sequence>
<dbReference type="OrthoDB" id="3243336at2"/>
<feature type="binding site" evidence="10">
    <location>
        <position position="70"/>
    </location>
    <ligand>
        <name>4-amino-2-methyl-5-(diphosphooxymethyl)pyrimidine</name>
        <dbReference type="ChEBI" id="CHEBI:57841"/>
    </ligand>
</feature>
<comment type="function">
    <text evidence="1 10">Condenses 4-methyl-5-(beta-hydroxyethyl)thiazole monophosphate (THZ-P) and 2-methyl-4-amino-5-hydroxymethyl pyrimidine pyrophosphate (HMP-PP) to form thiamine monophosphate (TMP).</text>
</comment>
<evidence type="ECO:0000256" key="5">
    <source>
        <dbReference type="ARBA" id="ARBA00022842"/>
    </source>
</evidence>
<comment type="similarity">
    <text evidence="10 11">Belongs to the thiamine-phosphate synthase family.</text>
</comment>
<evidence type="ECO:0000256" key="9">
    <source>
        <dbReference type="ARBA" id="ARBA00047883"/>
    </source>
</evidence>
<dbReference type="GO" id="GO:0004789">
    <property type="term" value="F:thiamine-phosphate diphosphorylase activity"/>
    <property type="evidence" value="ECO:0007669"/>
    <property type="project" value="UniProtKB-UniRule"/>
</dbReference>
<dbReference type="HAMAP" id="MF_00097">
    <property type="entry name" value="TMP_synthase"/>
    <property type="match status" value="1"/>
</dbReference>
<feature type="domain" description="Thiamine phosphate synthase/TenI" evidence="13">
    <location>
        <begin position="7"/>
        <end position="195"/>
    </location>
</feature>
<feature type="binding site" evidence="10">
    <location>
        <begin position="138"/>
        <end position="140"/>
    </location>
    <ligand>
        <name>2-[(2R,5Z)-2-carboxy-4-methylthiazol-5(2H)-ylidene]ethyl phosphate</name>
        <dbReference type="ChEBI" id="CHEBI:62899"/>
    </ligand>
</feature>
<dbReference type="UniPathway" id="UPA00060">
    <property type="reaction ID" value="UER00141"/>
</dbReference>
<dbReference type="EC" id="2.5.1.3" evidence="10"/>
<feature type="binding site" evidence="10">
    <location>
        <position position="141"/>
    </location>
    <ligand>
        <name>4-amino-2-methyl-5-(diphosphooxymethyl)pyrimidine</name>
        <dbReference type="ChEBI" id="CHEBI:57841"/>
    </ligand>
</feature>
<evidence type="ECO:0000256" key="10">
    <source>
        <dbReference type="HAMAP-Rule" id="MF_00097"/>
    </source>
</evidence>
<dbReference type="Pfam" id="PF02581">
    <property type="entry name" value="TMP-TENI"/>
    <property type="match status" value="1"/>
</dbReference>
<dbReference type="GeneID" id="92759008"/>
<dbReference type="RefSeq" id="WP_084036004.1">
    <property type="nucleotide sequence ID" value="NZ_CP066007.1"/>
</dbReference>
<gene>
    <name evidence="10 14" type="primary">thiE</name>
    <name evidence="14" type="ORF">I6I10_01540</name>
</gene>
<dbReference type="CDD" id="cd00564">
    <property type="entry name" value="TMP_TenI"/>
    <property type="match status" value="1"/>
</dbReference>
<comment type="catalytic activity">
    <reaction evidence="9 10 11">
        <text>2-[(2R,5Z)-2-carboxy-4-methylthiazol-5(2H)-ylidene]ethyl phosphate + 4-amino-2-methyl-5-(diphosphooxymethyl)pyrimidine + 2 H(+) = thiamine phosphate + CO2 + diphosphate</text>
        <dbReference type="Rhea" id="RHEA:47844"/>
        <dbReference type="ChEBI" id="CHEBI:15378"/>
        <dbReference type="ChEBI" id="CHEBI:16526"/>
        <dbReference type="ChEBI" id="CHEBI:33019"/>
        <dbReference type="ChEBI" id="CHEBI:37575"/>
        <dbReference type="ChEBI" id="CHEBI:57841"/>
        <dbReference type="ChEBI" id="CHEBI:62899"/>
        <dbReference type="EC" id="2.5.1.3"/>
    </reaction>
</comment>
<dbReference type="NCBIfam" id="TIGR00693">
    <property type="entry name" value="thiE"/>
    <property type="match status" value="1"/>
</dbReference>
<dbReference type="InterPro" id="IPR034291">
    <property type="entry name" value="TMP_synthase"/>
</dbReference>
<feature type="binding site" evidence="10">
    <location>
        <position position="108"/>
    </location>
    <ligand>
        <name>4-amino-2-methyl-5-(diphosphooxymethyl)pyrimidine</name>
        <dbReference type="ChEBI" id="CHEBI:57841"/>
    </ligand>
</feature>
<keyword evidence="4 10" id="KW-0479">Metal-binding</keyword>
<evidence type="ECO:0000256" key="7">
    <source>
        <dbReference type="ARBA" id="ARBA00047334"/>
    </source>
</evidence>
<evidence type="ECO:0000256" key="11">
    <source>
        <dbReference type="RuleBase" id="RU003826"/>
    </source>
</evidence>
<comment type="cofactor">
    <cofactor evidence="10">
        <name>Mg(2+)</name>
        <dbReference type="ChEBI" id="CHEBI:18420"/>
    </cofactor>
    <text evidence="10">Binds 1 Mg(2+) ion per subunit.</text>
</comment>
<comment type="catalytic activity">
    <reaction evidence="7 10 11">
        <text>4-methyl-5-(2-phosphooxyethyl)-thiazole + 4-amino-2-methyl-5-(diphosphooxymethyl)pyrimidine + H(+) = thiamine phosphate + diphosphate</text>
        <dbReference type="Rhea" id="RHEA:22328"/>
        <dbReference type="ChEBI" id="CHEBI:15378"/>
        <dbReference type="ChEBI" id="CHEBI:33019"/>
        <dbReference type="ChEBI" id="CHEBI:37575"/>
        <dbReference type="ChEBI" id="CHEBI:57841"/>
        <dbReference type="ChEBI" id="CHEBI:58296"/>
        <dbReference type="EC" id="2.5.1.3"/>
    </reaction>
</comment>
<evidence type="ECO:0000256" key="6">
    <source>
        <dbReference type="ARBA" id="ARBA00022977"/>
    </source>
</evidence>
<feature type="binding site" evidence="10">
    <location>
        <position position="172"/>
    </location>
    <ligand>
        <name>2-[(2R,5Z)-2-carboxy-4-methylthiazol-5(2H)-ylidene]ethyl phosphate</name>
        <dbReference type="ChEBI" id="CHEBI:62899"/>
    </ligand>
</feature>
<dbReference type="InterPro" id="IPR013785">
    <property type="entry name" value="Aldolase_TIM"/>
</dbReference>
<proteinExistence type="inferred from homology"/>